<gene>
    <name evidence="2" type="ORF">ACFFGE_00690</name>
</gene>
<dbReference type="Gene3D" id="3.40.50.1010">
    <property type="entry name" value="5'-nuclease"/>
    <property type="match status" value="1"/>
</dbReference>
<feature type="domain" description="PIN" evidence="1">
    <location>
        <begin position="4"/>
        <end position="115"/>
    </location>
</feature>
<sequence length="125" mass="14410">MIAILADTSVWADHFRSPSPLMAQMLADERIHMHAFVLGELRMGNLPERRQTLEYLGELHWADLARDEEVTQLIESRRLFGLGLSWVDAHLLTSVVLSAGLKLWTRDRRLNEAARRFDRAATLHH</sequence>
<evidence type="ECO:0000313" key="2">
    <source>
        <dbReference type="EMBL" id="MFC0632398.1"/>
    </source>
</evidence>
<reference evidence="2 3" key="1">
    <citation type="submission" date="2024-09" db="EMBL/GenBank/DDBJ databases">
        <authorList>
            <person name="Sun Q."/>
            <person name="Mori K."/>
        </authorList>
    </citation>
    <scope>NUCLEOTIDE SEQUENCE [LARGE SCALE GENOMIC DNA]</scope>
    <source>
        <strain evidence="2 3">NCAIM B.02621</strain>
    </source>
</reference>
<dbReference type="InterPro" id="IPR002716">
    <property type="entry name" value="PIN_dom"/>
</dbReference>
<name>A0ABV6QYE6_9CAUL</name>
<organism evidence="2 3">
    <name type="scientific">Brevundimonas balnearis</name>
    <dbReference type="NCBI Taxonomy" id="1572858"/>
    <lineage>
        <taxon>Bacteria</taxon>
        <taxon>Pseudomonadati</taxon>
        <taxon>Pseudomonadota</taxon>
        <taxon>Alphaproteobacteria</taxon>
        <taxon>Caulobacterales</taxon>
        <taxon>Caulobacteraceae</taxon>
        <taxon>Brevundimonas</taxon>
    </lineage>
</organism>
<protein>
    <submittedName>
        <fullName evidence="2">Type II toxin-antitoxin system VapC family toxin</fullName>
    </submittedName>
</protein>
<evidence type="ECO:0000259" key="1">
    <source>
        <dbReference type="Pfam" id="PF01850"/>
    </source>
</evidence>
<proteinExistence type="predicted"/>
<dbReference type="Proteomes" id="UP001589906">
    <property type="component" value="Unassembled WGS sequence"/>
</dbReference>
<dbReference type="SUPFAM" id="SSF88723">
    <property type="entry name" value="PIN domain-like"/>
    <property type="match status" value="1"/>
</dbReference>
<dbReference type="Pfam" id="PF01850">
    <property type="entry name" value="PIN"/>
    <property type="match status" value="1"/>
</dbReference>
<keyword evidence="3" id="KW-1185">Reference proteome</keyword>
<dbReference type="InterPro" id="IPR029060">
    <property type="entry name" value="PIN-like_dom_sf"/>
</dbReference>
<dbReference type="EMBL" id="JBHLSW010000001">
    <property type="protein sequence ID" value="MFC0632398.1"/>
    <property type="molecule type" value="Genomic_DNA"/>
</dbReference>
<comment type="caution">
    <text evidence="2">The sequence shown here is derived from an EMBL/GenBank/DDBJ whole genome shotgun (WGS) entry which is preliminary data.</text>
</comment>
<dbReference type="RefSeq" id="WP_376833294.1">
    <property type="nucleotide sequence ID" value="NZ_JBHLSW010000001.1"/>
</dbReference>
<evidence type="ECO:0000313" key="3">
    <source>
        <dbReference type="Proteomes" id="UP001589906"/>
    </source>
</evidence>
<accession>A0ABV6QYE6</accession>